<evidence type="ECO:0000313" key="4">
    <source>
        <dbReference type="Proteomes" id="UP001642409"/>
    </source>
</evidence>
<keyword evidence="1" id="KW-1133">Transmembrane helix</keyword>
<protein>
    <submittedName>
        <fullName evidence="3">Hypothetical_protein</fullName>
    </submittedName>
</protein>
<organism evidence="2">
    <name type="scientific">Hexamita inflata</name>
    <dbReference type="NCBI Taxonomy" id="28002"/>
    <lineage>
        <taxon>Eukaryota</taxon>
        <taxon>Metamonada</taxon>
        <taxon>Diplomonadida</taxon>
        <taxon>Hexamitidae</taxon>
        <taxon>Hexamitinae</taxon>
        <taxon>Hexamita</taxon>
    </lineage>
</organism>
<sequence>MKLKEGRDTNTQVAVLKTCLLISSSAILKYYIFIVCEKQQTSCFRDHSQQSTSMKNRATMKEDLVAQTMGSSSFCSYVHYSHSVSESNFQIAISSYIKLLK</sequence>
<reference evidence="2" key="1">
    <citation type="submission" date="2023-06" db="EMBL/GenBank/DDBJ databases">
        <authorList>
            <person name="Kurt Z."/>
        </authorList>
    </citation>
    <scope>NUCLEOTIDE SEQUENCE</scope>
</reference>
<accession>A0AA86QLM3</accession>
<keyword evidence="1" id="KW-0472">Membrane</keyword>
<evidence type="ECO:0000313" key="3">
    <source>
        <dbReference type="EMBL" id="CAL6051387.1"/>
    </source>
</evidence>
<dbReference type="EMBL" id="CAXDID020000188">
    <property type="protein sequence ID" value="CAL6051387.1"/>
    <property type="molecule type" value="Genomic_DNA"/>
</dbReference>
<name>A0AA86QLM3_9EUKA</name>
<feature type="transmembrane region" description="Helical" evidence="1">
    <location>
        <begin position="12"/>
        <end position="33"/>
    </location>
</feature>
<gene>
    <name evidence="2" type="ORF">HINF_LOCUS44243</name>
    <name evidence="3" type="ORF">HINF_LOCUS44344</name>
</gene>
<keyword evidence="4" id="KW-1185">Reference proteome</keyword>
<keyword evidence="1" id="KW-0812">Transmembrane</keyword>
<dbReference type="Proteomes" id="UP001642409">
    <property type="component" value="Unassembled WGS sequence"/>
</dbReference>
<proteinExistence type="predicted"/>
<evidence type="ECO:0000256" key="1">
    <source>
        <dbReference type="SAM" id="Phobius"/>
    </source>
</evidence>
<reference evidence="3 4" key="2">
    <citation type="submission" date="2024-07" db="EMBL/GenBank/DDBJ databases">
        <authorList>
            <person name="Akdeniz Z."/>
        </authorList>
    </citation>
    <scope>NUCLEOTIDE SEQUENCE [LARGE SCALE GENOMIC DNA]</scope>
</reference>
<dbReference type="AlphaFoldDB" id="A0AA86QLM3"/>
<comment type="caution">
    <text evidence="2">The sequence shown here is derived from an EMBL/GenBank/DDBJ whole genome shotgun (WGS) entry which is preliminary data.</text>
</comment>
<dbReference type="EMBL" id="CATOUU010000878">
    <property type="protein sequence ID" value="CAI9956598.1"/>
    <property type="molecule type" value="Genomic_DNA"/>
</dbReference>
<evidence type="ECO:0000313" key="2">
    <source>
        <dbReference type="EMBL" id="CAI9956598.1"/>
    </source>
</evidence>